<gene>
    <name evidence="4" type="ORF">VPNG_05239</name>
</gene>
<keyword evidence="1" id="KW-0694">RNA-binding</keyword>
<dbReference type="PANTHER" id="PTHR23079:SF17">
    <property type="entry name" value="RNA-DEPENDENT RNA POLYMERASE"/>
    <property type="match status" value="1"/>
</dbReference>
<reference evidence="4 5" key="1">
    <citation type="submission" date="2015-09" db="EMBL/GenBank/DDBJ databases">
        <title>Host preference determinants of Valsa canker pathogens revealed by comparative genomics.</title>
        <authorList>
            <person name="Yin Z."/>
            <person name="Huang L."/>
        </authorList>
    </citation>
    <scope>NUCLEOTIDE SEQUENCE [LARGE SCALE GENOMIC DNA]</scope>
    <source>
        <strain evidence="4 5">SXYLt</strain>
    </source>
</reference>
<evidence type="ECO:0000259" key="2">
    <source>
        <dbReference type="Pfam" id="PF05183"/>
    </source>
</evidence>
<organism evidence="4 5">
    <name type="scientific">Cytospora leucostoma</name>
    <dbReference type="NCBI Taxonomy" id="1230097"/>
    <lineage>
        <taxon>Eukaryota</taxon>
        <taxon>Fungi</taxon>
        <taxon>Dikarya</taxon>
        <taxon>Ascomycota</taxon>
        <taxon>Pezizomycotina</taxon>
        <taxon>Sordariomycetes</taxon>
        <taxon>Sordariomycetidae</taxon>
        <taxon>Diaporthales</taxon>
        <taxon>Cytosporaceae</taxon>
        <taxon>Cytospora</taxon>
    </lineage>
</organism>
<keyword evidence="1" id="KW-0696">RNA-directed RNA polymerase</keyword>
<dbReference type="EC" id="2.7.7.48" evidence="1"/>
<dbReference type="Pfam" id="PF05183">
    <property type="entry name" value="RdRP"/>
    <property type="match status" value="1"/>
</dbReference>
<dbReference type="AlphaFoldDB" id="A0A423X7E3"/>
<dbReference type="InterPro" id="IPR007855">
    <property type="entry name" value="RDRP"/>
</dbReference>
<evidence type="ECO:0000256" key="1">
    <source>
        <dbReference type="RuleBase" id="RU363098"/>
    </source>
</evidence>
<dbReference type="Pfam" id="PF25358">
    <property type="entry name" value="PH_fung_RdRP"/>
    <property type="match status" value="1"/>
</dbReference>
<evidence type="ECO:0000313" key="4">
    <source>
        <dbReference type="EMBL" id="ROW11958.1"/>
    </source>
</evidence>
<dbReference type="InParanoid" id="A0A423X7E3"/>
<name>A0A423X7E3_9PEZI</name>
<evidence type="ECO:0000313" key="5">
    <source>
        <dbReference type="Proteomes" id="UP000285146"/>
    </source>
</evidence>
<comment type="caution">
    <text evidence="4">The sequence shown here is derived from an EMBL/GenBank/DDBJ whole genome shotgun (WGS) entry which is preliminary data.</text>
</comment>
<dbReference type="GO" id="GO:0030422">
    <property type="term" value="P:siRNA processing"/>
    <property type="evidence" value="ECO:0007669"/>
    <property type="project" value="TreeGrafter"/>
</dbReference>
<protein>
    <recommendedName>
        <fullName evidence="1">RNA-dependent RNA polymerase</fullName>
        <ecNumber evidence="1">2.7.7.48</ecNumber>
    </recommendedName>
</protein>
<dbReference type="GO" id="GO:0003723">
    <property type="term" value="F:RNA binding"/>
    <property type="evidence" value="ECO:0007669"/>
    <property type="project" value="UniProtKB-KW"/>
</dbReference>
<dbReference type="InterPro" id="IPR057596">
    <property type="entry name" value="RDRP_core"/>
</dbReference>
<comment type="catalytic activity">
    <reaction evidence="1">
        <text>RNA(n) + a ribonucleoside 5'-triphosphate = RNA(n+1) + diphosphate</text>
        <dbReference type="Rhea" id="RHEA:21248"/>
        <dbReference type="Rhea" id="RHEA-COMP:14527"/>
        <dbReference type="Rhea" id="RHEA-COMP:17342"/>
        <dbReference type="ChEBI" id="CHEBI:33019"/>
        <dbReference type="ChEBI" id="CHEBI:61557"/>
        <dbReference type="ChEBI" id="CHEBI:140395"/>
        <dbReference type="EC" id="2.7.7.48"/>
    </reaction>
</comment>
<dbReference type="EMBL" id="LKEB01000024">
    <property type="protein sequence ID" value="ROW11958.1"/>
    <property type="molecule type" value="Genomic_DNA"/>
</dbReference>
<dbReference type="OrthoDB" id="6513042at2759"/>
<dbReference type="GO" id="GO:0003968">
    <property type="term" value="F:RNA-directed RNA polymerase activity"/>
    <property type="evidence" value="ECO:0007669"/>
    <property type="project" value="UniProtKB-KW"/>
</dbReference>
<dbReference type="Proteomes" id="UP000285146">
    <property type="component" value="Unassembled WGS sequence"/>
</dbReference>
<dbReference type="InterPro" id="IPR057503">
    <property type="entry name" value="PH_RdRP"/>
</dbReference>
<keyword evidence="1" id="KW-0808">Transferase</keyword>
<keyword evidence="5" id="KW-1185">Reference proteome</keyword>
<dbReference type="STRING" id="1230097.A0A423X7E3"/>
<proteinExistence type="inferred from homology"/>
<dbReference type="GO" id="GO:0031380">
    <property type="term" value="C:nuclear RNA-directed RNA polymerase complex"/>
    <property type="evidence" value="ECO:0007669"/>
    <property type="project" value="TreeGrafter"/>
</dbReference>
<sequence length="1225" mass="139322">MEVHTIGWPQHLPEDALKKKLEPVMAKLGVPSHAFTCDKPRREKWANLTFLHVVNGEAFLETHGQELVPSPSKYLRNGKANRPGRKARLHLMGCDIFCLVSKRSADPVTLKAIRHAAEEKAAPTHRIEHERGPEIFELRALSCGQTAYLNDQLVYLPEVEFQDVGFAKFTKRDLLIKLESKRVIKISLETVASFVWSFQHTLTLTLSEEPSFYQDLGDLETSFGQLAIVNSSQTQQTRIRLCSLDDQHAKVVGQCLVYQLQVSGGDLQRRMLYFKNHDVLSFVRYDLITQRSAPLQLGTSRQAMGVLIRTLAAYNQSSHLPFGILFQLQALASNAYFHPGIVLALAKELRVVRAQRRAAGRRPVSVEAMKKLKDTPWPMPHGDPSLFEVQAIIQFLIETEENMGSGKVFREGLLSPSQSLALIHRVTVTPTRITLHGPELEAKNRILRKFPNHHEYFIRVQFCDESGEDLSYNPRISNDKVYDRFKKIFQGGIQIAGRHYSFLGWSHSSLRSHSVWFSAPFIDDNGKPQAYFNIIGDLGHFRHIRSPARCAARIGQAFSDTPFHLDLDELDVTIVEIPDVQYESRIFSDGVGTLSHSVVQDIWHVVPQKKAAPTAFQIRFRGSKGMLALDSTLSGSVICIRPSMKKFESDDKPILEICDMAAKPISLVLNRQMVKILEDMGCNLEWFFRLQEAEVARLRDITSDTYSVAEFLDHQKVGEGIRLHRLFVQCGHLEIDYRKDDFLRSVVEAMVLRELRLLKHKARIPVREGITLFGIMDETGFLKEGEVYVTYDTMGNRYEPPPANGIPLLVTRSPALHPGDIQVALNTVPPLDNPLRNHFNVIVFSRHGKRDLPSQLSGGDLDGDIFNIIWDKGAWPKTKFEPADYPRVMPKELNRDVTKEDMAEFFVDFMQSDYLGVIAVRHMILADQKKDGTLDPSCLSLAELHSTAVDFSKTGRKVRLNELPRANKHRPDFLAPGAETHIVDKGTIELDDYILEPAADEEEDHFSRRRHVYYKSDKLLGRLYRAIDEQKIWKESIRSRVQQLGPSFWDDFISKISPRYEAVVDEPRGWVSHLVTGREIRRWYEVAVLDAMVKYSGHPTKPLTELEAFIGNILNKSGVQNPRQRDNSIKLRTEFDRISTEITAQMRRVRHESDVAQPTGYQTKFDNLHLCMACLHAGCERTTGQRESRHEDMQSFRVIAACALLAELGKFERGRHGGGFVGVRG</sequence>
<keyword evidence="1" id="KW-0548">Nucleotidyltransferase</keyword>
<feature type="domain" description="RdRP-like PH" evidence="3">
    <location>
        <begin position="136"/>
        <end position="278"/>
    </location>
</feature>
<evidence type="ECO:0000259" key="3">
    <source>
        <dbReference type="Pfam" id="PF25358"/>
    </source>
</evidence>
<comment type="similarity">
    <text evidence="1">Belongs to the RdRP family.</text>
</comment>
<feature type="domain" description="RDRP core" evidence="2">
    <location>
        <begin position="428"/>
        <end position="1027"/>
    </location>
</feature>
<dbReference type="PANTHER" id="PTHR23079">
    <property type="entry name" value="RNA-DEPENDENT RNA POLYMERASE"/>
    <property type="match status" value="1"/>
</dbReference>
<accession>A0A423X7E3</accession>